<dbReference type="Proteomes" id="UP001144978">
    <property type="component" value="Unassembled WGS sequence"/>
</dbReference>
<evidence type="ECO:0000313" key="2">
    <source>
        <dbReference type="Proteomes" id="UP001144978"/>
    </source>
</evidence>
<dbReference type="EMBL" id="JANSHE010003001">
    <property type="protein sequence ID" value="KAJ2988243.1"/>
    <property type="molecule type" value="Genomic_DNA"/>
</dbReference>
<organism evidence="1 2">
    <name type="scientific">Trametes sanguinea</name>
    <dbReference type="NCBI Taxonomy" id="158606"/>
    <lineage>
        <taxon>Eukaryota</taxon>
        <taxon>Fungi</taxon>
        <taxon>Dikarya</taxon>
        <taxon>Basidiomycota</taxon>
        <taxon>Agaricomycotina</taxon>
        <taxon>Agaricomycetes</taxon>
        <taxon>Polyporales</taxon>
        <taxon>Polyporaceae</taxon>
        <taxon>Trametes</taxon>
    </lineage>
</organism>
<protein>
    <submittedName>
        <fullName evidence="1">Uncharacterized protein</fullName>
    </submittedName>
</protein>
<evidence type="ECO:0000313" key="1">
    <source>
        <dbReference type="EMBL" id="KAJ2988243.1"/>
    </source>
</evidence>
<reference evidence="1" key="1">
    <citation type="submission" date="2022-08" db="EMBL/GenBank/DDBJ databases">
        <title>Genome Sequence of Pycnoporus sanguineus.</title>
        <authorList>
            <person name="Buettner E."/>
        </authorList>
    </citation>
    <scope>NUCLEOTIDE SEQUENCE</scope>
    <source>
        <strain evidence="1">CG-C14</strain>
    </source>
</reference>
<gene>
    <name evidence="1" type="ORF">NUW54_g9175</name>
</gene>
<proteinExistence type="predicted"/>
<keyword evidence="2" id="KW-1185">Reference proteome</keyword>
<comment type="caution">
    <text evidence="1">The sequence shown here is derived from an EMBL/GenBank/DDBJ whole genome shotgun (WGS) entry which is preliminary data.</text>
</comment>
<name>A0ACC1P7Z1_9APHY</name>
<accession>A0ACC1P7Z1</accession>
<sequence length="81" mass="8864">MAFTPTSPTATATATATGEQAAPDADGLHFRGQTRVRKESLSDTVPVEIIGQVDREEPFKDATKDLNSEMRKRRSSQDRGE</sequence>